<dbReference type="PANTHER" id="PTHR46791">
    <property type="entry name" value="EXPRESSED PROTEIN"/>
    <property type="match status" value="1"/>
</dbReference>
<sequence>ELLLDHIFDRLHDRLEHVLERMPLDLDFLDFICTEELVFLNALSCQLDVPSNILDALAHLHRLINLEKQSEVQQTTVVHIEQGPAGRQRMVISSDYLCSLLELFLPVKCIAKLLGISRWTVYRRMAESGLSVRALYTTMSDDDLDQCVRDIKSRQPHSGYRMVKALLQARGLRVQYDRARTSMHRVDTCWNNLI</sequence>
<keyword evidence="2" id="KW-1185">Reference proteome</keyword>
<protein>
    <submittedName>
        <fullName evidence="1">Uncharacterized protein</fullName>
    </submittedName>
</protein>
<dbReference type="Proteomes" id="UP001434883">
    <property type="component" value="Unassembled WGS sequence"/>
</dbReference>
<proteinExistence type="predicted"/>
<dbReference type="PANTHER" id="PTHR46791:SF11">
    <property type="entry name" value="INTEGRASE CATALYTIC DOMAIN-CONTAINING PROTEIN"/>
    <property type="match status" value="1"/>
</dbReference>
<dbReference type="EMBL" id="JAHRIN010071379">
    <property type="protein sequence ID" value="MEQ2216636.1"/>
    <property type="molecule type" value="Genomic_DNA"/>
</dbReference>
<accession>A0ABV0S9T7</accession>
<gene>
    <name evidence="1" type="ORF">XENOCAPTIV_019589</name>
</gene>
<evidence type="ECO:0000313" key="1">
    <source>
        <dbReference type="EMBL" id="MEQ2216636.1"/>
    </source>
</evidence>
<reference evidence="1 2" key="1">
    <citation type="submission" date="2021-06" db="EMBL/GenBank/DDBJ databases">
        <authorList>
            <person name="Palmer J.M."/>
        </authorList>
    </citation>
    <scope>NUCLEOTIDE SEQUENCE [LARGE SCALE GENOMIC DNA]</scope>
    <source>
        <strain evidence="1 2">XC_2019</strain>
        <tissue evidence="1">Muscle</tissue>
    </source>
</reference>
<organism evidence="1 2">
    <name type="scientific">Xenoophorus captivus</name>
    <dbReference type="NCBI Taxonomy" id="1517983"/>
    <lineage>
        <taxon>Eukaryota</taxon>
        <taxon>Metazoa</taxon>
        <taxon>Chordata</taxon>
        <taxon>Craniata</taxon>
        <taxon>Vertebrata</taxon>
        <taxon>Euteleostomi</taxon>
        <taxon>Actinopterygii</taxon>
        <taxon>Neopterygii</taxon>
        <taxon>Teleostei</taxon>
        <taxon>Neoteleostei</taxon>
        <taxon>Acanthomorphata</taxon>
        <taxon>Ovalentaria</taxon>
        <taxon>Atherinomorphae</taxon>
        <taxon>Cyprinodontiformes</taxon>
        <taxon>Goodeidae</taxon>
        <taxon>Xenoophorus</taxon>
    </lineage>
</organism>
<name>A0ABV0S9T7_9TELE</name>
<feature type="non-terminal residue" evidence="1">
    <location>
        <position position="1"/>
    </location>
</feature>
<comment type="caution">
    <text evidence="1">The sequence shown here is derived from an EMBL/GenBank/DDBJ whole genome shotgun (WGS) entry which is preliminary data.</text>
</comment>
<evidence type="ECO:0000313" key="2">
    <source>
        <dbReference type="Proteomes" id="UP001434883"/>
    </source>
</evidence>